<organism evidence="2 3">
    <name type="scientific">Muricoccus vinaceus</name>
    <dbReference type="NCBI Taxonomy" id="424704"/>
    <lineage>
        <taxon>Bacteria</taxon>
        <taxon>Pseudomonadati</taxon>
        <taxon>Pseudomonadota</taxon>
        <taxon>Alphaproteobacteria</taxon>
        <taxon>Acetobacterales</taxon>
        <taxon>Roseomonadaceae</taxon>
        <taxon>Muricoccus</taxon>
    </lineage>
</organism>
<evidence type="ECO:0000256" key="1">
    <source>
        <dbReference type="SAM" id="SignalP"/>
    </source>
</evidence>
<feature type="signal peptide" evidence="1">
    <location>
        <begin position="1"/>
        <end position="29"/>
    </location>
</feature>
<feature type="chain" id="PRO_5046437439" evidence="1">
    <location>
        <begin position="30"/>
        <end position="701"/>
    </location>
</feature>
<dbReference type="EMBL" id="JBHLVZ010000020">
    <property type="protein sequence ID" value="MFC0385984.1"/>
    <property type="molecule type" value="Genomic_DNA"/>
</dbReference>
<accession>A0ABV6IQU7</accession>
<gene>
    <name evidence="2" type="ORF">ACFFIC_10560</name>
</gene>
<comment type="caution">
    <text evidence="2">The sequence shown here is derived from an EMBL/GenBank/DDBJ whole genome shotgun (WGS) entry which is preliminary data.</text>
</comment>
<proteinExistence type="predicted"/>
<protein>
    <submittedName>
        <fullName evidence="2">Uncharacterized protein</fullName>
    </submittedName>
</protein>
<dbReference type="Proteomes" id="UP001589789">
    <property type="component" value="Unassembled WGS sequence"/>
</dbReference>
<reference evidence="2 3" key="1">
    <citation type="submission" date="2024-09" db="EMBL/GenBank/DDBJ databases">
        <authorList>
            <person name="Sun Q."/>
            <person name="Mori K."/>
        </authorList>
    </citation>
    <scope>NUCLEOTIDE SEQUENCE [LARGE SCALE GENOMIC DNA]</scope>
    <source>
        <strain evidence="2 3">CCM 7468</strain>
    </source>
</reference>
<evidence type="ECO:0000313" key="3">
    <source>
        <dbReference type="Proteomes" id="UP001589789"/>
    </source>
</evidence>
<name>A0ABV6IQU7_9PROT</name>
<evidence type="ECO:0000313" key="2">
    <source>
        <dbReference type="EMBL" id="MFC0385984.1"/>
    </source>
</evidence>
<keyword evidence="1" id="KW-0732">Signal</keyword>
<keyword evidence="3" id="KW-1185">Reference proteome</keyword>
<dbReference type="RefSeq" id="WP_377050127.1">
    <property type="nucleotide sequence ID" value="NZ_JBHLVZ010000020.1"/>
</dbReference>
<sequence length="701" mass="75814">MTGDQLLGRRALAFSGAALIAVGSPATVAAQNTASGRRATALRCAAGAITSITLEGNGAPAGAVVVFGQVFRPGDVPARSGVLARAGEQPIPTQFDARTHHEDGSVRFAIISVALPRVLPSRQTLELRLFVGAPSAVSHPLDPSAILGNRQLILELTPASGKPWRADLRAMLEAAPRSGITVWQSGPLVTEVRLRTPVPSSAVGSASSLRVIADLSARVDGTIWLDLWLRNDTAMQEGGGDAAYSARVLLDGRELLRTGPLRHYHYTAFGRISAFSSDGTPVPVPAFTRHDLHYLAETGAVARYDASLVVSEGTLSAYGQALAEPAWSAPFNNRRITQYMPQTGGRDDIGPTTQSQAAWLISGDRRAAVYAMGQAEAAGAIPWHHWDIRGGEAGSWLDTRRWPQLWTDARGGRPPGGLLQQVPNTTGWTPEGSHQPDLSFVPFILTGRRAFLDHLQSQAAWNVVSSWPHPRGGAEANMVRFNQTRGTAWAIRQLHEAGWISPDSDPQRDYFRRCEANNWAFLRSQIPAWRRAQGEAFGWVPSDYDPPFECKPWAQDHLVSTAAAAARKGNADARAVLEFMSNFAVRRFLSADQGFNPRDGAAYVIATTDARRTPLKSWAEIGAETKARGWANENGWSKSQGNYPQLALFSLACIADVLDSAEARRAFSWLSSAGAPFTAMTDYPHGPVHRVVPRTTDRPVC</sequence>